<dbReference type="EMBL" id="BSPO01000003">
    <property type="protein sequence ID" value="GLS83871.1"/>
    <property type="molecule type" value="Genomic_DNA"/>
</dbReference>
<evidence type="ECO:0000313" key="9">
    <source>
        <dbReference type="EMBL" id="GLS83871.1"/>
    </source>
</evidence>
<comment type="similarity">
    <text evidence="2 8">Belongs to the 4-toluene sulfonate uptake permease (TSUP) (TC 2.A.102) family.</text>
</comment>
<evidence type="ECO:0000256" key="3">
    <source>
        <dbReference type="ARBA" id="ARBA00022448"/>
    </source>
</evidence>
<evidence type="ECO:0000256" key="6">
    <source>
        <dbReference type="ARBA" id="ARBA00022989"/>
    </source>
</evidence>
<keyword evidence="5 8" id="KW-0812">Transmembrane</keyword>
<evidence type="ECO:0000256" key="7">
    <source>
        <dbReference type="ARBA" id="ARBA00023136"/>
    </source>
</evidence>
<dbReference type="PANTHER" id="PTHR30269:SF25">
    <property type="entry name" value="MEMBRANE TRANSPORTER PROTEIN-RELATED"/>
    <property type="match status" value="1"/>
</dbReference>
<comment type="caution">
    <text evidence="9">The sequence shown here is derived from an EMBL/GenBank/DDBJ whole genome shotgun (WGS) entry which is preliminary data.</text>
</comment>
<dbReference type="GO" id="GO:0005886">
    <property type="term" value="C:plasma membrane"/>
    <property type="evidence" value="ECO:0007669"/>
    <property type="project" value="UniProtKB-SubCell"/>
</dbReference>
<evidence type="ECO:0000313" key="10">
    <source>
        <dbReference type="EMBL" id="GLS83998.1"/>
    </source>
</evidence>
<dbReference type="InterPro" id="IPR052017">
    <property type="entry name" value="TSUP"/>
</dbReference>
<feature type="transmembrane region" description="Helical" evidence="8">
    <location>
        <begin position="207"/>
        <end position="228"/>
    </location>
</feature>
<proteinExistence type="inferred from homology"/>
<gene>
    <name evidence="9" type="primary">yfcA_1</name>
    <name evidence="10" type="synonym">yfcA_2</name>
    <name evidence="9" type="ORF">GCM10007894_18480</name>
    <name evidence="10" type="ORF">GCM10007894_19750</name>
</gene>
<keyword evidence="6 8" id="KW-1133">Transmembrane helix</keyword>
<dbReference type="Proteomes" id="UP001157439">
    <property type="component" value="Unassembled WGS sequence"/>
</dbReference>
<comment type="subcellular location">
    <subcellularLocation>
        <location evidence="1 8">Cell membrane</location>
        <topology evidence="1 8">Multi-pass membrane protein</topology>
    </subcellularLocation>
</comment>
<evidence type="ECO:0000256" key="1">
    <source>
        <dbReference type="ARBA" id="ARBA00004651"/>
    </source>
</evidence>
<feature type="transmembrane region" description="Helical" evidence="8">
    <location>
        <begin position="47"/>
        <end position="68"/>
    </location>
</feature>
<protein>
    <recommendedName>
        <fullName evidence="8">Probable membrane transporter protein</fullName>
    </recommendedName>
</protein>
<organism evidence="9 11">
    <name type="scientific">Paraferrimonas haliotis</name>
    <dbReference type="NCBI Taxonomy" id="2013866"/>
    <lineage>
        <taxon>Bacteria</taxon>
        <taxon>Pseudomonadati</taxon>
        <taxon>Pseudomonadota</taxon>
        <taxon>Gammaproteobacteria</taxon>
        <taxon>Alteromonadales</taxon>
        <taxon>Ferrimonadaceae</taxon>
        <taxon>Paraferrimonas</taxon>
    </lineage>
</organism>
<reference evidence="9 11" key="1">
    <citation type="journal article" date="2014" name="Int. J. Syst. Evol. Microbiol.">
        <title>Complete genome sequence of Corynebacterium casei LMG S-19264T (=DSM 44701T), isolated from a smear-ripened cheese.</title>
        <authorList>
            <consortium name="US DOE Joint Genome Institute (JGI-PGF)"/>
            <person name="Walter F."/>
            <person name="Albersmeier A."/>
            <person name="Kalinowski J."/>
            <person name="Ruckert C."/>
        </authorList>
    </citation>
    <scope>NUCLEOTIDE SEQUENCE [LARGE SCALE GENOMIC DNA]</scope>
    <source>
        <strain evidence="9 11">NBRC 112785</strain>
    </source>
</reference>
<reference evidence="9" key="2">
    <citation type="submission" date="2023-01" db="EMBL/GenBank/DDBJ databases">
        <title>Draft genome sequence of Paraferrimonas haliotis strain NBRC 112785.</title>
        <authorList>
            <person name="Sun Q."/>
            <person name="Mori K."/>
        </authorList>
    </citation>
    <scope>NUCLEOTIDE SEQUENCE</scope>
    <source>
        <strain evidence="9">NBRC 112785</strain>
    </source>
</reference>
<feature type="transmembrane region" description="Helical" evidence="8">
    <location>
        <begin position="9"/>
        <end position="35"/>
    </location>
</feature>
<evidence type="ECO:0000256" key="5">
    <source>
        <dbReference type="ARBA" id="ARBA00022692"/>
    </source>
</evidence>
<dbReference type="InterPro" id="IPR002781">
    <property type="entry name" value="TM_pro_TauE-like"/>
</dbReference>
<dbReference type="AlphaFoldDB" id="A0AA37WZF4"/>
<keyword evidence="4 8" id="KW-1003">Cell membrane</keyword>
<dbReference type="Pfam" id="PF01925">
    <property type="entry name" value="TauE"/>
    <property type="match status" value="1"/>
</dbReference>
<dbReference type="PANTHER" id="PTHR30269">
    <property type="entry name" value="TRANSMEMBRANE PROTEIN YFCA"/>
    <property type="match status" value="1"/>
</dbReference>
<keyword evidence="11" id="KW-1185">Reference proteome</keyword>
<keyword evidence="7 8" id="KW-0472">Membrane</keyword>
<sequence length="257" mass="27179">MEFILEPNILLTLCAVAFIAGFIDAIAGGGGLLTIPALLTAGLPPHLALGTNKLAATFGSLTASITFYKKKLFKPRMWITALATTFVGAVLGTAAVNYLDPALLDKGLPIIILATAVYTLFSRKPSEQSQAMDSNEAGFNTRQTFQGLTLGFYDGFAGPGTGAFWTVSNMALYRLNILLASGMAKAMNFVSNATSLATFIYLGHVNWLLGVSMGVCIMAGALIGAHSAIRFGGAFIRPVFITVVIIIAADLAWKAWF</sequence>
<accession>A0AA37WZF4</accession>
<evidence type="ECO:0000256" key="8">
    <source>
        <dbReference type="RuleBase" id="RU363041"/>
    </source>
</evidence>
<feature type="transmembrane region" description="Helical" evidence="8">
    <location>
        <begin position="235"/>
        <end position="256"/>
    </location>
</feature>
<keyword evidence="3" id="KW-0813">Transport</keyword>
<feature type="transmembrane region" description="Helical" evidence="8">
    <location>
        <begin position="77"/>
        <end position="96"/>
    </location>
</feature>
<dbReference type="EMBL" id="BSPO01000003">
    <property type="protein sequence ID" value="GLS83998.1"/>
    <property type="molecule type" value="Genomic_DNA"/>
</dbReference>
<evidence type="ECO:0000256" key="4">
    <source>
        <dbReference type="ARBA" id="ARBA00022475"/>
    </source>
</evidence>
<name>A0AA37WZF4_9GAMM</name>
<evidence type="ECO:0000256" key="2">
    <source>
        <dbReference type="ARBA" id="ARBA00009142"/>
    </source>
</evidence>
<evidence type="ECO:0000313" key="11">
    <source>
        <dbReference type="Proteomes" id="UP001157439"/>
    </source>
</evidence>